<dbReference type="AlphaFoldDB" id="A0A8J4UFV3"/>
<proteinExistence type="predicted"/>
<evidence type="ECO:0000313" key="2">
    <source>
        <dbReference type="EMBL" id="KAF5894500.1"/>
    </source>
</evidence>
<comment type="caution">
    <text evidence="2">The sequence shown here is derived from an EMBL/GenBank/DDBJ whole genome shotgun (WGS) entry which is preliminary data.</text>
</comment>
<name>A0A8J4UFV3_CLAMG</name>
<dbReference type="Proteomes" id="UP000727407">
    <property type="component" value="Unassembled WGS sequence"/>
</dbReference>
<sequence>MSFSVLTNGGRIFGPFGPMEKTNAVFSCRGLGRDLASGPSSSRISSSSPLVSSGSSERGLSGVCPDILLGVFPFPEEAPSREGGHAFVGTGET</sequence>
<dbReference type="EMBL" id="QNUK01000370">
    <property type="protein sequence ID" value="KAF5894500.1"/>
    <property type="molecule type" value="Genomic_DNA"/>
</dbReference>
<feature type="non-terminal residue" evidence="2">
    <location>
        <position position="93"/>
    </location>
</feature>
<feature type="region of interest" description="Disordered" evidence="1">
    <location>
        <begin position="34"/>
        <end position="59"/>
    </location>
</feature>
<keyword evidence="3" id="KW-1185">Reference proteome</keyword>
<accession>A0A8J4UFV3</accession>
<organism evidence="2 3">
    <name type="scientific">Clarias magur</name>
    <name type="common">Asian catfish</name>
    <name type="synonym">Macropteronotus magur</name>
    <dbReference type="NCBI Taxonomy" id="1594786"/>
    <lineage>
        <taxon>Eukaryota</taxon>
        <taxon>Metazoa</taxon>
        <taxon>Chordata</taxon>
        <taxon>Craniata</taxon>
        <taxon>Vertebrata</taxon>
        <taxon>Euteleostomi</taxon>
        <taxon>Actinopterygii</taxon>
        <taxon>Neopterygii</taxon>
        <taxon>Teleostei</taxon>
        <taxon>Ostariophysi</taxon>
        <taxon>Siluriformes</taxon>
        <taxon>Clariidae</taxon>
        <taxon>Clarias</taxon>
    </lineage>
</organism>
<protein>
    <submittedName>
        <fullName evidence="2">Urease subunit alpha</fullName>
    </submittedName>
</protein>
<gene>
    <name evidence="2" type="primary">ureC</name>
    <name evidence="2" type="ORF">DAT39_015793</name>
</gene>
<evidence type="ECO:0000313" key="3">
    <source>
        <dbReference type="Proteomes" id="UP000727407"/>
    </source>
</evidence>
<feature type="compositionally biased region" description="Low complexity" evidence="1">
    <location>
        <begin position="37"/>
        <end position="56"/>
    </location>
</feature>
<evidence type="ECO:0000256" key="1">
    <source>
        <dbReference type="SAM" id="MobiDB-lite"/>
    </source>
</evidence>
<reference evidence="2" key="1">
    <citation type="submission" date="2020-07" db="EMBL/GenBank/DDBJ databases">
        <title>Clarias magur genome sequencing, assembly and annotation.</title>
        <authorList>
            <person name="Kushwaha B."/>
            <person name="Kumar R."/>
            <person name="Das P."/>
            <person name="Joshi C.G."/>
            <person name="Kumar D."/>
            <person name="Nagpure N.S."/>
            <person name="Pandey M."/>
            <person name="Agarwal S."/>
            <person name="Srivastava S."/>
            <person name="Singh M."/>
            <person name="Sahoo L."/>
            <person name="Jayasankar P."/>
            <person name="Meher P.K."/>
            <person name="Koringa P.G."/>
            <person name="Iquebal M.A."/>
            <person name="Das S.P."/>
            <person name="Bit A."/>
            <person name="Patnaik S."/>
            <person name="Patel N."/>
            <person name="Shah T.M."/>
            <person name="Hinsu A."/>
            <person name="Jena J.K."/>
        </authorList>
    </citation>
    <scope>NUCLEOTIDE SEQUENCE</scope>
    <source>
        <strain evidence="2">CIFAMagur01</strain>
        <tissue evidence="2">Testis</tissue>
    </source>
</reference>